<dbReference type="InterPro" id="IPR036388">
    <property type="entry name" value="WH-like_DNA-bd_sf"/>
</dbReference>
<dbReference type="Pfam" id="PF01316">
    <property type="entry name" value="Arg_repressor"/>
    <property type="match status" value="1"/>
</dbReference>
<gene>
    <name evidence="10" type="primary">argR2</name>
    <name evidence="7" type="synonym">argR</name>
    <name evidence="11" type="ORF">IV55_GL000753</name>
    <name evidence="10" type="ORF">LSI01_03880</name>
</gene>
<evidence type="ECO:0000256" key="5">
    <source>
        <dbReference type="ARBA" id="ARBA00023125"/>
    </source>
</evidence>
<dbReference type="InterPro" id="IPR036390">
    <property type="entry name" value="WH_DNA-bd_sf"/>
</dbReference>
<evidence type="ECO:0000313" key="10">
    <source>
        <dbReference type="EMBL" id="GEK28077.1"/>
    </source>
</evidence>
<keyword evidence="3 7" id="KW-0963">Cytoplasm</keyword>
<organism evidence="11 12">
    <name type="scientific">Furfurilactobacillus siliginis</name>
    <dbReference type="NCBI Taxonomy" id="348151"/>
    <lineage>
        <taxon>Bacteria</taxon>
        <taxon>Bacillati</taxon>
        <taxon>Bacillota</taxon>
        <taxon>Bacilli</taxon>
        <taxon>Lactobacillales</taxon>
        <taxon>Lactobacillaceae</taxon>
        <taxon>Furfurilactobacillus</taxon>
    </lineage>
</organism>
<dbReference type="SUPFAM" id="SSF55252">
    <property type="entry name" value="C-terminal domain of arginine repressor"/>
    <property type="match status" value="1"/>
</dbReference>
<dbReference type="GO" id="GO:1900079">
    <property type="term" value="P:regulation of arginine biosynthetic process"/>
    <property type="evidence" value="ECO:0007669"/>
    <property type="project" value="UniProtKB-UniRule"/>
</dbReference>
<dbReference type="PATRIC" id="fig|348151.3.peg.773"/>
<dbReference type="GO" id="GO:0006526">
    <property type="term" value="P:L-arginine biosynthetic process"/>
    <property type="evidence" value="ECO:0007669"/>
    <property type="project" value="UniProtKB-UniPathway"/>
</dbReference>
<keyword evidence="4 7" id="KW-0805">Transcription regulation</keyword>
<dbReference type="GO" id="GO:0034618">
    <property type="term" value="F:arginine binding"/>
    <property type="evidence" value="ECO:0007669"/>
    <property type="project" value="InterPro"/>
</dbReference>
<dbReference type="InterPro" id="IPR001669">
    <property type="entry name" value="Arg_repress"/>
</dbReference>
<dbReference type="PANTHER" id="PTHR34471:SF1">
    <property type="entry name" value="ARGININE REPRESSOR"/>
    <property type="match status" value="1"/>
</dbReference>
<dbReference type="GO" id="GO:0003677">
    <property type="term" value="F:DNA binding"/>
    <property type="evidence" value="ECO:0007669"/>
    <property type="project" value="UniProtKB-KW"/>
</dbReference>
<evidence type="ECO:0000313" key="13">
    <source>
        <dbReference type="Proteomes" id="UP000321429"/>
    </source>
</evidence>
<dbReference type="STRING" id="348151.IV55_GL000753"/>
<evidence type="ECO:0000256" key="2">
    <source>
        <dbReference type="ARBA" id="ARBA00008316"/>
    </source>
</evidence>
<evidence type="ECO:0000259" key="8">
    <source>
        <dbReference type="Pfam" id="PF01316"/>
    </source>
</evidence>
<keyword evidence="7" id="KW-0055">Arginine biosynthesis</keyword>
<name>A0A0R2L603_9LACO</name>
<protein>
    <recommendedName>
        <fullName evidence="7">Arginine repressor</fullName>
    </recommendedName>
</protein>
<dbReference type="Gene3D" id="1.10.10.10">
    <property type="entry name" value="Winged helix-like DNA-binding domain superfamily/Winged helix DNA-binding domain"/>
    <property type="match status" value="1"/>
</dbReference>
<comment type="caution">
    <text evidence="11">The sequence shown here is derived from an EMBL/GenBank/DDBJ whole genome shotgun (WGS) entry which is preliminary data.</text>
</comment>
<reference evidence="10 13" key="2">
    <citation type="submission" date="2019-07" db="EMBL/GenBank/DDBJ databases">
        <title>Whole genome shotgun sequence of Lactobacillus siliginis NBRC 101315.</title>
        <authorList>
            <person name="Hosoyama A."/>
            <person name="Uohara A."/>
            <person name="Ohji S."/>
            <person name="Ichikawa N."/>
        </authorList>
    </citation>
    <scope>NUCLEOTIDE SEQUENCE [LARGE SCALE GENOMIC DNA]</scope>
    <source>
        <strain evidence="10 13">NBRC 101315</strain>
    </source>
</reference>
<comment type="subcellular location">
    <subcellularLocation>
        <location evidence="1 7">Cytoplasm</location>
    </subcellularLocation>
</comment>
<dbReference type="GO" id="GO:0051259">
    <property type="term" value="P:protein complex oligomerization"/>
    <property type="evidence" value="ECO:0007669"/>
    <property type="project" value="InterPro"/>
</dbReference>
<accession>A0A0R2L603</accession>
<dbReference type="PANTHER" id="PTHR34471">
    <property type="entry name" value="ARGININE REPRESSOR"/>
    <property type="match status" value="1"/>
</dbReference>
<comment type="similarity">
    <text evidence="2 7">Belongs to the ArgR family.</text>
</comment>
<dbReference type="AlphaFoldDB" id="A0A0R2L603"/>
<keyword evidence="7" id="KW-0678">Repressor</keyword>
<evidence type="ECO:0000256" key="7">
    <source>
        <dbReference type="HAMAP-Rule" id="MF_00173"/>
    </source>
</evidence>
<comment type="pathway">
    <text evidence="7">Amino-acid biosynthesis; L-arginine biosynthesis [regulation].</text>
</comment>
<sequence>MKKKERQAIIRQVITENSVHTQTDLVALLAKAGLDVTQATVSRDITEMQLIKLPDEDGHTHYTLTTDRPIDGEGKLQRNLRGNVERIAVNNQFCLLDVLPGNGPVIGSLIKQMRYPEVFGVLSDDSAVLVIATTAAGAVQTRERLARLGAE</sequence>
<keyword evidence="12" id="KW-1185">Reference proteome</keyword>
<evidence type="ECO:0000256" key="4">
    <source>
        <dbReference type="ARBA" id="ARBA00023015"/>
    </source>
</evidence>
<dbReference type="HAMAP" id="MF_00173">
    <property type="entry name" value="Arg_repressor"/>
    <property type="match status" value="1"/>
</dbReference>
<reference evidence="11 12" key="1">
    <citation type="journal article" date="2015" name="Genome Announc.">
        <title>Expanding the biotechnology potential of lactobacilli through comparative genomics of 213 strains and associated genera.</title>
        <authorList>
            <person name="Sun Z."/>
            <person name="Harris H.M."/>
            <person name="McCann A."/>
            <person name="Guo C."/>
            <person name="Argimon S."/>
            <person name="Zhang W."/>
            <person name="Yang X."/>
            <person name="Jeffery I.B."/>
            <person name="Cooney J.C."/>
            <person name="Kagawa T.F."/>
            <person name="Liu W."/>
            <person name="Song Y."/>
            <person name="Salvetti E."/>
            <person name="Wrobel A."/>
            <person name="Rasinkangas P."/>
            <person name="Parkhill J."/>
            <person name="Rea M.C."/>
            <person name="O'Sullivan O."/>
            <person name="Ritari J."/>
            <person name="Douillard F.P."/>
            <person name="Paul Ross R."/>
            <person name="Yang R."/>
            <person name="Briner A.E."/>
            <person name="Felis G.E."/>
            <person name="de Vos W.M."/>
            <person name="Barrangou R."/>
            <person name="Klaenhammer T.R."/>
            <person name="Caufield P.W."/>
            <person name="Cui Y."/>
            <person name="Zhang H."/>
            <person name="O'Toole P.W."/>
        </authorList>
    </citation>
    <scope>NUCLEOTIDE SEQUENCE [LARGE SCALE GENOMIC DNA]</scope>
    <source>
        <strain evidence="11 12">DSM 22696</strain>
    </source>
</reference>
<comment type="function">
    <text evidence="7">Regulates arginine biosynthesis genes.</text>
</comment>
<dbReference type="EMBL" id="BJUD01000004">
    <property type="protein sequence ID" value="GEK28077.1"/>
    <property type="molecule type" value="Genomic_DNA"/>
</dbReference>
<proteinExistence type="inferred from homology"/>
<evidence type="ECO:0000256" key="3">
    <source>
        <dbReference type="ARBA" id="ARBA00022490"/>
    </source>
</evidence>
<evidence type="ECO:0000313" key="12">
    <source>
        <dbReference type="Proteomes" id="UP000051139"/>
    </source>
</evidence>
<dbReference type="Gene3D" id="3.30.1360.40">
    <property type="match status" value="1"/>
</dbReference>
<keyword evidence="5 7" id="KW-0238">DNA-binding</keyword>
<dbReference type="OrthoDB" id="9807089at2"/>
<feature type="domain" description="Arginine repressor DNA-binding" evidence="8">
    <location>
        <begin position="1"/>
        <end position="68"/>
    </location>
</feature>
<dbReference type="UniPathway" id="UPA00068"/>
<dbReference type="Proteomes" id="UP000321429">
    <property type="component" value="Unassembled WGS sequence"/>
</dbReference>
<dbReference type="InterPro" id="IPR020899">
    <property type="entry name" value="Arg_repress_C"/>
</dbReference>
<keyword evidence="7" id="KW-0028">Amino-acid biosynthesis</keyword>
<evidence type="ECO:0000313" key="11">
    <source>
        <dbReference type="EMBL" id="KRN96881.1"/>
    </source>
</evidence>
<keyword evidence="6 7" id="KW-0804">Transcription</keyword>
<evidence type="ECO:0000259" key="9">
    <source>
        <dbReference type="Pfam" id="PF02863"/>
    </source>
</evidence>
<dbReference type="InterPro" id="IPR020900">
    <property type="entry name" value="Arg_repress_DNA-bd"/>
</dbReference>
<dbReference type="GO" id="GO:0003700">
    <property type="term" value="F:DNA-binding transcription factor activity"/>
    <property type="evidence" value="ECO:0007669"/>
    <property type="project" value="UniProtKB-UniRule"/>
</dbReference>
<dbReference type="EMBL" id="JQCB01000002">
    <property type="protein sequence ID" value="KRN96881.1"/>
    <property type="molecule type" value="Genomic_DNA"/>
</dbReference>
<dbReference type="InterPro" id="IPR036251">
    <property type="entry name" value="Arg_repress_C_sf"/>
</dbReference>
<dbReference type="Pfam" id="PF02863">
    <property type="entry name" value="Arg_repressor_C"/>
    <property type="match status" value="1"/>
</dbReference>
<dbReference type="PRINTS" id="PR01467">
    <property type="entry name" value="ARGREPRESSOR"/>
</dbReference>
<dbReference type="RefSeq" id="WP_057808714.1">
    <property type="nucleotide sequence ID" value="NZ_BJUD01000004.1"/>
</dbReference>
<evidence type="ECO:0000256" key="1">
    <source>
        <dbReference type="ARBA" id="ARBA00004496"/>
    </source>
</evidence>
<feature type="domain" description="Arginine repressor C-terminal" evidence="9">
    <location>
        <begin position="82"/>
        <end position="146"/>
    </location>
</feature>
<dbReference type="GO" id="GO:0005737">
    <property type="term" value="C:cytoplasm"/>
    <property type="evidence" value="ECO:0007669"/>
    <property type="project" value="UniProtKB-SubCell"/>
</dbReference>
<dbReference type="Proteomes" id="UP000051139">
    <property type="component" value="Unassembled WGS sequence"/>
</dbReference>
<evidence type="ECO:0000256" key="6">
    <source>
        <dbReference type="ARBA" id="ARBA00023163"/>
    </source>
</evidence>
<dbReference type="SUPFAM" id="SSF46785">
    <property type="entry name" value="Winged helix' DNA-binding domain"/>
    <property type="match status" value="1"/>
</dbReference>